<evidence type="ECO:0008006" key="2">
    <source>
        <dbReference type="Google" id="ProtNLM"/>
    </source>
</evidence>
<name>X0UMQ0_9ZZZZ</name>
<sequence length="49" mass="5774">MPFVWVIETFDALEFVDELPAKRHELKYTSGPSTFSSWYPLPEIPEIMQ</sequence>
<reference evidence="1" key="1">
    <citation type="journal article" date="2014" name="Front. Microbiol.">
        <title>High frequency of phylogenetically diverse reductive dehalogenase-homologous genes in deep subseafloor sedimentary metagenomes.</title>
        <authorList>
            <person name="Kawai M."/>
            <person name="Futagami T."/>
            <person name="Toyoda A."/>
            <person name="Takaki Y."/>
            <person name="Nishi S."/>
            <person name="Hori S."/>
            <person name="Arai W."/>
            <person name="Tsubouchi T."/>
            <person name="Morono Y."/>
            <person name="Uchiyama I."/>
            <person name="Ito T."/>
            <person name="Fujiyama A."/>
            <person name="Inagaki F."/>
            <person name="Takami H."/>
        </authorList>
    </citation>
    <scope>NUCLEOTIDE SEQUENCE</scope>
    <source>
        <strain evidence="1">Expedition CK06-06</strain>
    </source>
</reference>
<dbReference type="AlphaFoldDB" id="X0UMQ0"/>
<feature type="non-terminal residue" evidence="1">
    <location>
        <position position="49"/>
    </location>
</feature>
<gene>
    <name evidence="1" type="ORF">S01H1_44393</name>
</gene>
<evidence type="ECO:0000313" key="1">
    <source>
        <dbReference type="EMBL" id="GAG07019.1"/>
    </source>
</evidence>
<comment type="caution">
    <text evidence="1">The sequence shown here is derived from an EMBL/GenBank/DDBJ whole genome shotgun (WGS) entry which is preliminary data.</text>
</comment>
<protein>
    <recommendedName>
        <fullName evidence="2">DUF551 domain-containing protein</fullName>
    </recommendedName>
</protein>
<accession>X0UMQ0</accession>
<proteinExistence type="predicted"/>
<organism evidence="1">
    <name type="scientific">marine sediment metagenome</name>
    <dbReference type="NCBI Taxonomy" id="412755"/>
    <lineage>
        <taxon>unclassified sequences</taxon>
        <taxon>metagenomes</taxon>
        <taxon>ecological metagenomes</taxon>
    </lineage>
</organism>
<dbReference type="EMBL" id="BARS01028318">
    <property type="protein sequence ID" value="GAG07019.1"/>
    <property type="molecule type" value="Genomic_DNA"/>
</dbReference>